<evidence type="ECO:0000313" key="6">
    <source>
        <dbReference type="EMBL" id="TBW57853.1"/>
    </source>
</evidence>
<dbReference type="RefSeq" id="WP_131479761.1">
    <property type="nucleotide sequence ID" value="NZ_SJDL01000006.1"/>
</dbReference>
<gene>
    <name evidence="6" type="ORF">EZI54_05205</name>
</gene>
<evidence type="ECO:0000256" key="3">
    <source>
        <dbReference type="ARBA" id="ARBA00019418"/>
    </source>
</evidence>
<reference evidence="6 7" key="1">
    <citation type="submission" date="2019-02" db="EMBL/GenBank/DDBJ databases">
        <title>Marinobacter halodurans sp. nov., a marine bacterium isolated from sea tidal flat.</title>
        <authorList>
            <person name="Yoo Y."/>
            <person name="Lee D.W."/>
            <person name="Kim B.S."/>
            <person name="Kim J.-J."/>
        </authorList>
    </citation>
    <scope>NUCLEOTIDE SEQUENCE [LARGE SCALE GENOMIC DNA]</scope>
    <source>
        <strain evidence="6 7">YJ-S3-2</strain>
    </source>
</reference>
<comment type="caution">
    <text evidence="6">The sequence shown here is derived from an EMBL/GenBank/DDBJ whole genome shotgun (WGS) entry which is preliminary data.</text>
</comment>
<accession>A0ABY1ZN24</accession>
<sequence>MDRDVEFKRLYWHSRRGMLELDVLLIPFLEEVYPGLPPADKARYQKLIDCEDTQIYQWFMQRERPEDPDLQVIVDMILDRVQPD</sequence>
<dbReference type="InterPro" id="IPR005631">
    <property type="entry name" value="SDH"/>
</dbReference>
<dbReference type="Pfam" id="PF03937">
    <property type="entry name" value="Sdh5"/>
    <property type="match status" value="1"/>
</dbReference>
<dbReference type="Proteomes" id="UP000313645">
    <property type="component" value="Unassembled WGS sequence"/>
</dbReference>
<protein>
    <recommendedName>
        <fullName evidence="3">FAD assembly factor SdhE</fullName>
    </recommendedName>
</protein>
<keyword evidence="7" id="KW-1185">Reference proteome</keyword>
<dbReference type="EMBL" id="SJDL01000006">
    <property type="protein sequence ID" value="TBW57853.1"/>
    <property type="molecule type" value="Genomic_DNA"/>
</dbReference>
<dbReference type="PANTHER" id="PTHR39585:SF1">
    <property type="entry name" value="FAD ASSEMBLY FACTOR SDHE"/>
    <property type="match status" value="1"/>
</dbReference>
<keyword evidence="5" id="KW-0143">Chaperone</keyword>
<keyword evidence="4" id="KW-0963">Cytoplasm</keyword>
<evidence type="ECO:0000313" key="7">
    <source>
        <dbReference type="Proteomes" id="UP000313645"/>
    </source>
</evidence>
<dbReference type="PANTHER" id="PTHR39585">
    <property type="entry name" value="FAD ASSEMBLY FACTOR SDHE"/>
    <property type="match status" value="1"/>
</dbReference>
<dbReference type="InterPro" id="IPR050531">
    <property type="entry name" value="SdhE_FAD_assembly_factor"/>
</dbReference>
<dbReference type="InterPro" id="IPR036714">
    <property type="entry name" value="SDH_sf"/>
</dbReference>
<comment type="subcellular location">
    <subcellularLocation>
        <location evidence="1">Cytoplasm</location>
    </subcellularLocation>
</comment>
<comment type="similarity">
    <text evidence="2">Belongs to the SdhE FAD assembly factor family.</text>
</comment>
<evidence type="ECO:0000256" key="4">
    <source>
        <dbReference type="ARBA" id="ARBA00022490"/>
    </source>
</evidence>
<name>A0ABY1ZN24_9GAMM</name>
<dbReference type="SUPFAM" id="SSF109910">
    <property type="entry name" value="YgfY-like"/>
    <property type="match status" value="1"/>
</dbReference>
<evidence type="ECO:0000256" key="2">
    <source>
        <dbReference type="ARBA" id="ARBA00008571"/>
    </source>
</evidence>
<evidence type="ECO:0000256" key="5">
    <source>
        <dbReference type="ARBA" id="ARBA00023186"/>
    </source>
</evidence>
<evidence type="ECO:0000256" key="1">
    <source>
        <dbReference type="ARBA" id="ARBA00004496"/>
    </source>
</evidence>
<dbReference type="Gene3D" id="1.10.150.250">
    <property type="entry name" value="Flavinator of succinate dehydrogenase"/>
    <property type="match status" value="1"/>
</dbReference>
<proteinExistence type="inferred from homology"/>
<organism evidence="6 7">
    <name type="scientific">Marinobacter halodurans</name>
    <dbReference type="NCBI Taxonomy" id="2528979"/>
    <lineage>
        <taxon>Bacteria</taxon>
        <taxon>Pseudomonadati</taxon>
        <taxon>Pseudomonadota</taxon>
        <taxon>Gammaproteobacteria</taxon>
        <taxon>Pseudomonadales</taxon>
        <taxon>Marinobacteraceae</taxon>
        <taxon>Marinobacter</taxon>
    </lineage>
</organism>